<evidence type="ECO:0000256" key="10">
    <source>
        <dbReference type="ARBA" id="ARBA00048988"/>
    </source>
</evidence>
<evidence type="ECO:0000256" key="7">
    <source>
        <dbReference type="ARBA" id="ARBA00023235"/>
    </source>
</evidence>
<evidence type="ECO:0000256" key="4">
    <source>
        <dbReference type="ARBA" id="ARBA00022806"/>
    </source>
</evidence>
<dbReference type="Proteomes" id="UP000095094">
    <property type="component" value="Unassembled WGS sequence"/>
</dbReference>
<feature type="domain" description="UvrD-like helicase C-terminal" evidence="13">
    <location>
        <begin position="269"/>
        <end position="530"/>
    </location>
</feature>
<evidence type="ECO:0000256" key="5">
    <source>
        <dbReference type="ARBA" id="ARBA00022840"/>
    </source>
</evidence>
<keyword evidence="3 11" id="KW-0378">Hydrolase</keyword>
<sequence length="604" mass="69981">MKLTDSQQMIVDYIEGPILVTAGPGSGKTRVLTNRISNILEVKKGKVLALTFSNKAAEEISERVKNQLSVESHNRIKVETIHSFCLDLVLNRGNQIGLDSGLTVIEDTNDKLEILKRAYLNSKLILPEDKILNQALREIEKYKKNFLYPEDIKNGGEFKDIFETYNNLLKSNRMIDFDDILYYSYRILIESPSVAKNYTRVYKYILIDEAQDLNKTQYRIIRALTPNFNNLMMVGDSAQSIYGFNGSDSKIMTEYFVNDYNPKKFSLVENFRSTSKIIKAASKIQPNSKSLSVYPLEGELQAHAFEDEIEEAKWIAEKIECLLKNGSKWVENEIQLEDIAIIARNRYLFSKLEEEFSEKKIDFSFGGSNSTIECETIEMKIFELGIRILVNPFDDLHYRQLNQCLSRKGKEKDFLEDILINEEVNSNQIDKEVFISIIKAWNTLHENQENFIKSLNIISDVVFDKEDNEEFKFLIQGDIELWKERWNKYVKQSVKGDRSLSYFRNQISLGKLNTNSNSGVSLLTVHMSKGLEFEVVFIIGMVDGTFPDYRVKNSEQEKEELNNMFVALTRAKRECYLTYPMEKLMPWGSSKKQIKSKYIDIIDI</sequence>
<accession>A0A1E5GI84</accession>
<comment type="catalytic activity">
    <reaction evidence="10">
        <text>ATP + H2O = ADP + phosphate + H(+)</text>
        <dbReference type="Rhea" id="RHEA:13065"/>
        <dbReference type="ChEBI" id="CHEBI:15377"/>
        <dbReference type="ChEBI" id="CHEBI:15378"/>
        <dbReference type="ChEBI" id="CHEBI:30616"/>
        <dbReference type="ChEBI" id="CHEBI:43474"/>
        <dbReference type="ChEBI" id="CHEBI:456216"/>
        <dbReference type="EC" id="5.6.2.4"/>
    </reaction>
</comment>
<keyword evidence="6" id="KW-0238">DNA-binding</keyword>
<dbReference type="EC" id="5.6.2.4" evidence="9"/>
<feature type="binding site" evidence="11">
    <location>
        <begin position="22"/>
        <end position="29"/>
    </location>
    <ligand>
        <name>ATP</name>
        <dbReference type="ChEBI" id="CHEBI:30616"/>
    </ligand>
</feature>
<dbReference type="GO" id="GO:0043138">
    <property type="term" value="F:3'-5' DNA helicase activity"/>
    <property type="evidence" value="ECO:0007669"/>
    <property type="project" value="UniProtKB-EC"/>
</dbReference>
<dbReference type="Gene3D" id="1.10.486.10">
    <property type="entry name" value="PCRA, domain 4"/>
    <property type="match status" value="1"/>
</dbReference>
<dbReference type="Gene3D" id="1.10.10.160">
    <property type="match status" value="1"/>
</dbReference>
<dbReference type="Pfam" id="PF00580">
    <property type="entry name" value="UvrD-helicase"/>
    <property type="match status" value="1"/>
</dbReference>
<evidence type="ECO:0000259" key="12">
    <source>
        <dbReference type="PROSITE" id="PS51198"/>
    </source>
</evidence>
<dbReference type="GO" id="GO:0000725">
    <property type="term" value="P:recombinational repair"/>
    <property type="evidence" value="ECO:0007669"/>
    <property type="project" value="TreeGrafter"/>
</dbReference>
<dbReference type="CDD" id="cd17932">
    <property type="entry name" value="DEXQc_UvrD"/>
    <property type="match status" value="1"/>
</dbReference>
<evidence type="ECO:0000256" key="9">
    <source>
        <dbReference type="ARBA" id="ARBA00034808"/>
    </source>
</evidence>
<dbReference type="PROSITE" id="PS51217">
    <property type="entry name" value="UVRD_HELICASE_CTER"/>
    <property type="match status" value="1"/>
</dbReference>
<dbReference type="PANTHER" id="PTHR11070:SF2">
    <property type="entry name" value="ATP-DEPENDENT DNA HELICASE SRS2"/>
    <property type="match status" value="1"/>
</dbReference>
<evidence type="ECO:0000256" key="6">
    <source>
        <dbReference type="ARBA" id="ARBA00023125"/>
    </source>
</evidence>
<evidence type="ECO:0000256" key="3">
    <source>
        <dbReference type="ARBA" id="ARBA00022801"/>
    </source>
</evidence>
<dbReference type="InterPro" id="IPR000212">
    <property type="entry name" value="DNA_helicase_UvrD/REP"/>
</dbReference>
<dbReference type="RefSeq" id="WP_069664025.1">
    <property type="nucleotide sequence ID" value="NZ_JBHUJJ010000001.1"/>
</dbReference>
<reference evidence="15" key="1">
    <citation type="submission" date="2016-09" db="EMBL/GenBank/DDBJ databases">
        <authorList>
            <person name="Gulvik C.A."/>
        </authorList>
    </citation>
    <scope>NUCLEOTIDE SEQUENCE [LARGE SCALE GENOMIC DNA]</scope>
    <source>
        <strain evidence="15">LMG 8895</strain>
    </source>
</reference>
<gene>
    <name evidence="14" type="ORF">BCR25_07205</name>
</gene>
<evidence type="ECO:0000256" key="8">
    <source>
        <dbReference type="ARBA" id="ARBA00034617"/>
    </source>
</evidence>
<dbReference type="GO" id="GO:0016887">
    <property type="term" value="F:ATP hydrolysis activity"/>
    <property type="evidence" value="ECO:0007669"/>
    <property type="project" value="RHEA"/>
</dbReference>
<name>A0A1E5GI84_9ENTE</name>
<dbReference type="EMBL" id="MIJY01000034">
    <property type="protein sequence ID" value="OEG12321.1"/>
    <property type="molecule type" value="Genomic_DNA"/>
</dbReference>
<dbReference type="InterPro" id="IPR013986">
    <property type="entry name" value="DExx_box_DNA_helicase_dom_sf"/>
</dbReference>
<dbReference type="PROSITE" id="PS51198">
    <property type="entry name" value="UVRD_HELICASE_ATP_BIND"/>
    <property type="match status" value="1"/>
</dbReference>
<keyword evidence="5 11" id="KW-0067">ATP-binding</keyword>
<dbReference type="SUPFAM" id="SSF52540">
    <property type="entry name" value="P-loop containing nucleoside triphosphate hydrolases"/>
    <property type="match status" value="1"/>
</dbReference>
<evidence type="ECO:0000256" key="1">
    <source>
        <dbReference type="ARBA" id="ARBA00009922"/>
    </source>
</evidence>
<dbReference type="OrthoDB" id="9810135at2"/>
<dbReference type="AlphaFoldDB" id="A0A1E5GI84"/>
<evidence type="ECO:0000256" key="11">
    <source>
        <dbReference type="PROSITE-ProRule" id="PRU00560"/>
    </source>
</evidence>
<proteinExistence type="inferred from homology"/>
<comment type="caution">
    <text evidence="14">The sequence shown here is derived from an EMBL/GenBank/DDBJ whole genome shotgun (WGS) entry which is preliminary data.</text>
</comment>
<comment type="catalytic activity">
    <reaction evidence="8">
        <text>Couples ATP hydrolysis with the unwinding of duplex DNA by translocating in the 3'-5' direction.</text>
        <dbReference type="EC" id="5.6.2.4"/>
    </reaction>
</comment>
<dbReference type="InterPro" id="IPR027417">
    <property type="entry name" value="P-loop_NTPase"/>
</dbReference>
<evidence type="ECO:0000313" key="14">
    <source>
        <dbReference type="EMBL" id="OEG12321.1"/>
    </source>
</evidence>
<comment type="similarity">
    <text evidence="1">Belongs to the helicase family. UvrD subfamily.</text>
</comment>
<dbReference type="PATRIC" id="fig|332950.4.peg.2803"/>
<evidence type="ECO:0000313" key="15">
    <source>
        <dbReference type="Proteomes" id="UP000095094"/>
    </source>
</evidence>
<organism evidence="14 15">
    <name type="scientific">Enterococcus termitis</name>
    <dbReference type="NCBI Taxonomy" id="332950"/>
    <lineage>
        <taxon>Bacteria</taxon>
        <taxon>Bacillati</taxon>
        <taxon>Bacillota</taxon>
        <taxon>Bacilli</taxon>
        <taxon>Lactobacillales</taxon>
        <taxon>Enterococcaceae</taxon>
        <taxon>Enterococcus</taxon>
    </lineage>
</organism>
<evidence type="ECO:0000259" key="13">
    <source>
        <dbReference type="PROSITE" id="PS51217"/>
    </source>
</evidence>
<keyword evidence="7" id="KW-0413">Isomerase</keyword>
<keyword evidence="4 11" id="KW-0347">Helicase</keyword>
<dbReference type="Gene3D" id="3.40.50.300">
    <property type="entry name" value="P-loop containing nucleotide triphosphate hydrolases"/>
    <property type="match status" value="2"/>
</dbReference>
<dbReference type="InterPro" id="IPR014017">
    <property type="entry name" value="DNA_helicase_UvrD-like_C"/>
</dbReference>
<evidence type="ECO:0000256" key="2">
    <source>
        <dbReference type="ARBA" id="ARBA00022741"/>
    </source>
</evidence>
<dbReference type="GO" id="GO:0003677">
    <property type="term" value="F:DNA binding"/>
    <property type="evidence" value="ECO:0007669"/>
    <property type="project" value="UniProtKB-KW"/>
</dbReference>
<dbReference type="Pfam" id="PF13361">
    <property type="entry name" value="UvrD_C"/>
    <property type="match status" value="1"/>
</dbReference>
<dbReference type="InterPro" id="IPR014016">
    <property type="entry name" value="UvrD-like_ATP-bd"/>
</dbReference>
<keyword evidence="15" id="KW-1185">Reference proteome</keyword>
<dbReference type="PANTHER" id="PTHR11070">
    <property type="entry name" value="UVRD / RECB / PCRA DNA HELICASE FAMILY MEMBER"/>
    <property type="match status" value="1"/>
</dbReference>
<protein>
    <recommendedName>
        <fullName evidence="9">DNA 3'-5' helicase</fullName>
        <ecNumber evidence="9">5.6.2.4</ecNumber>
    </recommendedName>
</protein>
<feature type="domain" description="UvrD-like helicase ATP-binding" evidence="12">
    <location>
        <begin position="1"/>
        <end position="274"/>
    </location>
</feature>
<keyword evidence="2 11" id="KW-0547">Nucleotide-binding</keyword>
<dbReference type="GO" id="GO:0005524">
    <property type="term" value="F:ATP binding"/>
    <property type="evidence" value="ECO:0007669"/>
    <property type="project" value="UniProtKB-UniRule"/>
</dbReference>